<dbReference type="Proteomes" id="UP001189429">
    <property type="component" value="Unassembled WGS sequence"/>
</dbReference>
<sequence>MVAIDVVDVRTDMRLQRFDRTDERWGDWSLRFEAYTALLGFEDLMTEVALRRDPVLADALGDRAKAVSQRLWHLPITWCAVKLSRNNGLEAWRQLKIECESRTGDRWTAMLRFTLSPQDKLARDRESGINFFQSLTGVSDSVRVSVLLEHAPEPYREALRQAPEDVKLTFGAARSHIRGYYNQGRTFTRVPDTGGVVPMQVDAARGGPPMGKAGGTTSKAGKMDRSGGKAGKAQEGKDSKMKSKNRDGGKRARAAKASSPSIFDGECGYRGKWSHKRQDCRNKKADDAKKQQVAKIGGSILINSGSGDHMCRRKFVPEAPVKGAEKAPRRSDVQKRPLPAAGKLLRQGFRFNLRLEEGLYMAEGHRGVQLELARISLRLPIASAGPAEVRRCRGAAEQQAAATAPVLNADSSVGTLRTRLRELFVPINGAMAELWGKAPDAPRSLVMLGGAEQKAPLISNDFGFCETAGGAASPRAIASIKSFVQRLETGGCRVRADAEQATEAILGGVVNELAGKVAPELTPKRSSQSNSAEAAVKIVEGQTRVLKLDLEKRYGTRIAVAMPIWAWATRHAGWLRERYQSASVPGLRQSARSTSATWATRPTCWGEVSDEVEDPTEGAFDVDMQGEPDKKLTQEHLQSLLDHGAGEDILKSEANGMKHIAARWEKQWRWRPAQREWQRKVRSAPIYNRLVDFVALERGFEVMALDATGACYRAPQCEGAVVASPQESLDVLGAEGKGADIYWKLKKQLPGRRTAAPGWAEHRAGILAGEMHVARCEVAPQFFYNPNSEMRMGDLRMAGQRGALGRFREELELCVALSGGEIHERGATYEHLKRLGARFERGAVLRANPKCPDCALDTLGLGSSNTAYSPRVPVQKALVGSAPALPQQQAGVYRSCAGALLVCAQDRADCHCEVSLLGRMLSGPAVGAFAVLKRLVRYLLGARGAVNWLPKPSVGTHVELVVCGDSDWAGVAEYYAATAVAEDILNFKSLLEFMGFAVATAPHADASAARGVARREGVGKVRSLGARVLWPKQAIKRRLIDARAVGADDNNADLGTNILGHDRFVKLRALSGINADMGQVVASDEQSDEVDFDVGAVARPSQLQPLGGPAMITAAAALLQGCEGPPAEHNGYYYDAEVCASVDGLVASDHSSYLLMLVLWAPVAAAVGGYAGFRYAESRGAEWLLAPPEPNDEKDATPTDMTMILNVPASSVMQRPDQVRRPIGTHSQTSYKWKWGTPRFQSVPDYAHGAVPDVRMGNVKGPMF</sequence>
<comment type="caution">
    <text evidence="2">The sequence shown here is derived from an EMBL/GenBank/DDBJ whole genome shotgun (WGS) entry which is preliminary data.</text>
</comment>
<gene>
    <name evidence="2" type="ORF">PCOR1329_LOCUS46878</name>
</gene>
<name>A0ABN9UEW7_9DINO</name>
<evidence type="ECO:0000313" key="3">
    <source>
        <dbReference type="Proteomes" id="UP001189429"/>
    </source>
</evidence>
<proteinExistence type="predicted"/>
<organism evidence="2 3">
    <name type="scientific">Prorocentrum cordatum</name>
    <dbReference type="NCBI Taxonomy" id="2364126"/>
    <lineage>
        <taxon>Eukaryota</taxon>
        <taxon>Sar</taxon>
        <taxon>Alveolata</taxon>
        <taxon>Dinophyceae</taxon>
        <taxon>Prorocentrales</taxon>
        <taxon>Prorocentraceae</taxon>
        <taxon>Prorocentrum</taxon>
    </lineage>
</organism>
<protein>
    <submittedName>
        <fullName evidence="2">Uncharacterized protein</fullName>
    </submittedName>
</protein>
<reference evidence="2" key="1">
    <citation type="submission" date="2023-10" db="EMBL/GenBank/DDBJ databases">
        <authorList>
            <person name="Chen Y."/>
            <person name="Shah S."/>
            <person name="Dougan E. K."/>
            <person name="Thang M."/>
            <person name="Chan C."/>
        </authorList>
    </citation>
    <scope>NUCLEOTIDE SEQUENCE [LARGE SCALE GENOMIC DNA]</scope>
</reference>
<evidence type="ECO:0000256" key="1">
    <source>
        <dbReference type="SAM" id="MobiDB-lite"/>
    </source>
</evidence>
<accession>A0ABN9UEW7</accession>
<feature type="compositionally biased region" description="Basic and acidic residues" evidence="1">
    <location>
        <begin position="221"/>
        <end position="250"/>
    </location>
</feature>
<evidence type="ECO:0000313" key="2">
    <source>
        <dbReference type="EMBL" id="CAK0856495.1"/>
    </source>
</evidence>
<feature type="region of interest" description="Disordered" evidence="1">
    <location>
        <begin position="202"/>
        <end position="261"/>
    </location>
</feature>
<keyword evidence="3" id="KW-1185">Reference proteome</keyword>
<dbReference type="EMBL" id="CAUYUJ010015640">
    <property type="protein sequence ID" value="CAK0856495.1"/>
    <property type="molecule type" value="Genomic_DNA"/>
</dbReference>